<dbReference type="EnsemblMetazoa" id="CLYHEMT000218.1">
    <property type="protein sequence ID" value="CLYHEMP000218.1"/>
    <property type="gene ID" value="CLYHEMG000218"/>
</dbReference>
<reference evidence="1" key="1">
    <citation type="submission" date="2021-01" db="UniProtKB">
        <authorList>
            <consortium name="EnsemblMetazoa"/>
        </authorList>
    </citation>
    <scope>IDENTIFICATION</scope>
</reference>
<dbReference type="InterPro" id="IPR008042">
    <property type="entry name" value="Retrotrans_Pao"/>
</dbReference>
<dbReference type="PANTHER" id="PTHR47331">
    <property type="entry name" value="PHD-TYPE DOMAIN-CONTAINING PROTEIN"/>
    <property type="match status" value="1"/>
</dbReference>
<proteinExistence type="predicted"/>
<dbReference type="AlphaFoldDB" id="A0A7M5UY78"/>
<sequence length="135" mass="15605">DDKLCFDFDELLQNQIEPLTKRNVMHFIASIYDPLGLINPVVVTMKCFLKELFKEKLGWDDPLPETLKSRWISILKGLENCKIEIDRLYSLKEFEDPFVNVQLHGFSDASKVAFGASMYLRFVYNSGKIKVVLIA</sequence>
<accession>A0A7M5UY78</accession>
<dbReference type="Proteomes" id="UP000594262">
    <property type="component" value="Unplaced"/>
</dbReference>
<dbReference type="OrthoDB" id="5973575at2759"/>
<dbReference type="PANTHER" id="PTHR47331:SF5">
    <property type="entry name" value="RIBONUCLEASE H"/>
    <property type="match status" value="1"/>
</dbReference>
<organism evidence="1 2">
    <name type="scientific">Clytia hemisphaerica</name>
    <dbReference type="NCBI Taxonomy" id="252671"/>
    <lineage>
        <taxon>Eukaryota</taxon>
        <taxon>Metazoa</taxon>
        <taxon>Cnidaria</taxon>
        <taxon>Hydrozoa</taxon>
        <taxon>Hydroidolina</taxon>
        <taxon>Leptothecata</taxon>
        <taxon>Obeliida</taxon>
        <taxon>Clytiidae</taxon>
        <taxon>Clytia</taxon>
    </lineage>
</organism>
<protein>
    <submittedName>
        <fullName evidence="1">Uncharacterized protein</fullName>
    </submittedName>
</protein>
<evidence type="ECO:0000313" key="2">
    <source>
        <dbReference type="Proteomes" id="UP000594262"/>
    </source>
</evidence>
<dbReference type="Pfam" id="PF05380">
    <property type="entry name" value="Peptidase_A17"/>
    <property type="match status" value="1"/>
</dbReference>
<name>A0A7M5UY78_9CNID</name>
<keyword evidence="2" id="KW-1185">Reference proteome</keyword>
<evidence type="ECO:0000313" key="1">
    <source>
        <dbReference type="EnsemblMetazoa" id="CLYHEMP000218.1"/>
    </source>
</evidence>